<protein>
    <submittedName>
        <fullName evidence="2">Uncharacterized protein</fullName>
    </submittedName>
</protein>
<keyword evidence="3" id="KW-1185">Reference proteome</keyword>
<feature type="compositionally biased region" description="Low complexity" evidence="1">
    <location>
        <begin position="21"/>
        <end position="42"/>
    </location>
</feature>
<name>A0AAV9GQW4_9PEZI</name>
<evidence type="ECO:0000313" key="2">
    <source>
        <dbReference type="EMBL" id="KAK4450663.1"/>
    </source>
</evidence>
<organism evidence="2 3">
    <name type="scientific">Podospora aff. communis PSN243</name>
    <dbReference type="NCBI Taxonomy" id="3040156"/>
    <lineage>
        <taxon>Eukaryota</taxon>
        <taxon>Fungi</taxon>
        <taxon>Dikarya</taxon>
        <taxon>Ascomycota</taxon>
        <taxon>Pezizomycotina</taxon>
        <taxon>Sordariomycetes</taxon>
        <taxon>Sordariomycetidae</taxon>
        <taxon>Sordariales</taxon>
        <taxon>Podosporaceae</taxon>
        <taxon>Podospora</taxon>
    </lineage>
</organism>
<feature type="region of interest" description="Disordered" evidence="1">
    <location>
        <begin position="1"/>
        <end position="95"/>
    </location>
</feature>
<dbReference type="EMBL" id="MU865931">
    <property type="protein sequence ID" value="KAK4450663.1"/>
    <property type="molecule type" value="Genomic_DNA"/>
</dbReference>
<dbReference type="Proteomes" id="UP001321760">
    <property type="component" value="Unassembled WGS sequence"/>
</dbReference>
<reference evidence="2" key="2">
    <citation type="submission" date="2023-05" db="EMBL/GenBank/DDBJ databases">
        <authorList>
            <consortium name="Lawrence Berkeley National Laboratory"/>
            <person name="Steindorff A."/>
            <person name="Hensen N."/>
            <person name="Bonometti L."/>
            <person name="Westerberg I."/>
            <person name="Brannstrom I.O."/>
            <person name="Guillou S."/>
            <person name="Cros-Aarteil S."/>
            <person name="Calhoun S."/>
            <person name="Haridas S."/>
            <person name="Kuo A."/>
            <person name="Mondo S."/>
            <person name="Pangilinan J."/>
            <person name="Riley R."/>
            <person name="Labutti K."/>
            <person name="Andreopoulos B."/>
            <person name="Lipzen A."/>
            <person name="Chen C."/>
            <person name="Yanf M."/>
            <person name="Daum C."/>
            <person name="Ng V."/>
            <person name="Clum A."/>
            <person name="Ohm R."/>
            <person name="Martin F."/>
            <person name="Silar P."/>
            <person name="Natvig D."/>
            <person name="Lalanne C."/>
            <person name="Gautier V."/>
            <person name="Ament-Velasquez S.L."/>
            <person name="Kruys A."/>
            <person name="Hutchinson M.I."/>
            <person name="Powell A.J."/>
            <person name="Barry K."/>
            <person name="Miller A.N."/>
            <person name="Grigoriev I.V."/>
            <person name="Debuchy R."/>
            <person name="Gladieux P."/>
            <person name="Thoren M.H."/>
            <person name="Johannesson H."/>
        </authorList>
    </citation>
    <scope>NUCLEOTIDE SEQUENCE</scope>
    <source>
        <strain evidence="2">PSN243</strain>
    </source>
</reference>
<sequence>MDPTAQASAAEKAQVLLHYEQQQQQQQQYAPSSPSASNSVPMSEEELGGSAQSPHPDIHQQETLMLPPYSGPSSSTQEPAPAPAPKGPQRYPGLPQLDYRLYSPPLFELSADATTIKSSAPYLSANASALVDLIRAQSTVPPKPQLHIIGKRNSKVDFAIKLNLMSLLVPDDPRQRMDYIRCVGDGELAFRGGVKPSVEPAANSVEEWVRRYIEDQSAVKTFTLERVVANLDINWLEGQIRSMIASVGYKGAVTVSFPITHAKVVVQNPDKVNKFFTSVTTLFSGKRKYEVVKAVWPFATNKPGEAGRRCLIQSEETWWREWRDPIKYAIAQKRHGWVTNEDKLEAIMEGRGKELPVIDWGPEYQY</sequence>
<proteinExistence type="predicted"/>
<dbReference type="PANTHER" id="PTHR37848:SF1">
    <property type="entry name" value="SUN DOMAIN-CONTAINING PROTEIN"/>
    <property type="match status" value="1"/>
</dbReference>
<dbReference type="PANTHER" id="PTHR37848">
    <property type="entry name" value="EXPRESSED PROTEIN"/>
    <property type="match status" value="1"/>
</dbReference>
<accession>A0AAV9GQW4</accession>
<comment type="caution">
    <text evidence="2">The sequence shown here is derived from an EMBL/GenBank/DDBJ whole genome shotgun (WGS) entry which is preliminary data.</text>
</comment>
<evidence type="ECO:0000313" key="3">
    <source>
        <dbReference type="Proteomes" id="UP001321760"/>
    </source>
</evidence>
<reference evidence="2" key="1">
    <citation type="journal article" date="2023" name="Mol. Phylogenet. Evol.">
        <title>Genome-scale phylogeny and comparative genomics of the fungal order Sordariales.</title>
        <authorList>
            <person name="Hensen N."/>
            <person name="Bonometti L."/>
            <person name="Westerberg I."/>
            <person name="Brannstrom I.O."/>
            <person name="Guillou S."/>
            <person name="Cros-Aarteil S."/>
            <person name="Calhoun S."/>
            <person name="Haridas S."/>
            <person name="Kuo A."/>
            <person name="Mondo S."/>
            <person name="Pangilinan J."/>
            <person name="Riley R."/>
            <person name="LaButti K."/>
            <person name="Andreopoulos B."/>
            <person name="Lipzen A."/>
            <person name="Chen C."/>
            <person name="Yan M."/>
            <person name="Daum C."/>
            <person name="Ng V."/>
            <person name="Clum A."/>
            <person name="Steindorff A."/>
            <person name="Ohm R.A."/>
            <person name="Martin F."/>
            <person name="Silar P."/>
            <person name="Natvig D.O."/>
            <person name="Lalanne C."/>
            <person name="Gautier V."/>
            <person name="Ament-Velasquez S.L."/>
            <person name="Kruys A."/>
            <person name="Hutchinson M.I."/>
            <person name="Powell A.J."/>
            <person name="Barry K."/>
            <person name="Miller A.N."/>
            <person name="Grigoriev I.V."/>
            <person name="Debuchy R."/>
            <person name="Gladieux P."/>
            <person name="Hiltunen Thoren M."/>
            <person name="Johannesson H."/>
        </authorList>
    </citation>
    <scope>NUCLEOTIDE SEQUENCE</scope>
    <source>
        <strain evidence="2">PSN243</strain>
    </source>
</reference>
<evidence type="ECO:0000256" key="1">
    <source>
        <dbReference type="SAM" id="MobiDB-lite"/>
    </source>
</evidence>
<dbReference type="AlphaFoldDB" id="A0AAV9GQW4"/>
<gene>
    <name evidence="2" type="ORF">QBC34DRAFT_424399</name>
</gene>